<name>A0AAJ0BWJ8_9PEZI</name>
<gene>
    <name evidence="4" type="ORF">QBC33DRAFT_135544</name>
</gene>
<keyword evidence="1" id="KW-0862">Zinc</keyword>
<sequence>MSRGTPHLVGYEDLSYNDSLVGNNSRNGVNSKTTCLPASDKAATSFLPSPPPSRSSTRTSHGGSMSSPLAVNGQAAEIRTCSHCRKQFHRLCDLNKHARSHTRPFKCTFPKCKYRTLGWPTRKELERHINDKHASTPQTYPCLFQPCAYRSKRRSNCKQHMEKTHGWIYLRSKSNAKRLSGCTMGESDAETPKGVTGTGPVIASHNSTKGSVALKAGCDFLLFPDDSDLSAAPGQDSDGDNELLDLDTQDAQDNQVLIPWTSPNTRLRTNVTFLRRFSQAYEPSDKSAKDDLPIDPRLAQVTHNLDSPSAIVVNDLELSCNKGSEALAAAVDGSTETYSSNSGYRARRSFPSCHSEPVFDVSQEGSVRERAGGAAAPSQSHVTASSSAAPSGSDNRASQKAALRPLGLTPLKQTDGDEDDGDRPRKRSKPSPKVEFKDTEMPDIFQSAHPLIYNRVNKALYSSCHSTHKDISTLVRHLGRAPHKLQVHERFISSFEVRDEGHCHAKVGICRRCWRRFHDRDAFNSHIAIECEKISRGKKEKWKILFDTFTPIVGFATPGQSDESGMPESHLHSSSSGPPIDTMQQQHGVKPCNELDPASPAASGPPPTTVDLSQPVASQHLNDGDFVPMSEYRRLCAEFQSVKRLVAAIILQGGRHAALAPSHQATLSIINPDISRLSNWPASMPQNTPVDAPDGDADEAVKNTSNRPPDRESLVGHMNSQSTDVDPQGLMEEVNESLSRKNSGLSSYRSTVRHVPNSPPTRFEPHETGNATTPTRDGQQNGSRGQPTSIPDSGYGSDKKIGNIGEAELAERFRKVSPRPASPQMPVPRHHHHNTNTSGVHKPLPQDHHDGGGQRGPATNPDPVMPVPSWNPEPGIPMPVWEPDPTFVDDFVPDPFPPFGSGDEDFQFPGSPGFDSHGF</sequence>
<dbReference type="GeneID" id="85305272"/>
<evidence type="ECO:0000259" key="3">
    <source>
        <dbReference type="PROSITE" id="PS50157"/>
    </source>
</evidence>
<feature type="region of interest" description="Disordered" evidence="2">
    <location>
        <begin position="814"/>
        <end position="868"/>
    </location>
</feature>
<dbReference type="Gene3D" id="3.30.160.60">
    <property type="entry name" value="Classic Zinc Finger"/>
    <property type="match status" value="1"/>
</dbReference>
<organism evidence="4 5">
    <name type="scientific">Phialemonium atrogriseum</name>
    <dbReference type="NCBI Taxonomy" id="1093897"/>
    <lineage>
        <taxon>Eukaryota</taxon>
        <taxon>Fungi</taxon>
        <taxon>Dikarya</taxon>
        <taxon>Ascomycota</taxon>
        <taxon>Pezizomycotina</taxon>
        <taxon>Sordariomycetes</taxon>
        <taxon>Sordariomycetidae</taxon>
        <taxon>Cephalothecales</taxon>
        <taxon>Cephalothecaceae</taxon>
        <taxon>Phialemonium</taxon>
    </lineage>
</organism>
<reference evidence="4" key="1">
    <citation type="submission" date="2023-06" db="EMBL/GenBank/DDBJ databases">
        <title>Genome-scale phylogeny and comparative genomics of the fungal order Sordariales.</title>
        <authorList>
            <consortium name="Lawrence Berkeley National Laboratory"/>
            <person name="Hensen N."/>
            <person name="Bonometti L."/>
            <person name="Westerberg I."/>
            <person name="Brannstrom I.O."/>
            <person name="Guillou S."/>
            <person name="Cros-Aarteil S."/>
            <person name="Calhoun S."/>
            <person name="Haridas S."/>
            <person name="Kuo A."/>
            <person name="Mondo S."/>
            <person name="Pangilinan J."/>
            <person name="Riley R."/>
            <person name="Labutti K."/>
            <person name="Andreopoulos B."/>
            <person name="Lipzen A."/>
            <person name="Chen C."/>
            <person name="Yanf M."/>
            <person name="Daum C."/>
            <person name="Ng V."/>
            <person name="Clum A."/>
            <person name="Steindorff A."/>
            <person name="Ohm R."/>
            <person name="Martin F."/>
            <person name="Silar P."/>
            <person name="Natvig D."/>
            <person name="Lalanne C."/>
            <person name="Gautier V."/>
            <person name="Ament-Velasquez S.L."/>
            <person name="Kruys A."/>
            <person name="Hutchinson M.I."/>
            <person name="Powell A.J."/>
            <person name="Barry K."/>
            <person name="Miller A.N."/>
            <person name="Grigoriev I.V."/>
            <person name="Debuchy R."/>
            <person name="Gladieux P."/>
            <person name="Thoren M.H."/>
            <person name="Johannesson H."/>
        </authorList>
    </citation>
    <scope>NUCLEOTIDE SEQUENCE</scope>
    <source>
        <strain evidence="4">8032-3</strain>
    </source>
</reference>
<dbReference type="RefSeq" id="XP_060282002.1">
    <property type="nucleotide sequence ID" value="XM_060422085.1"/>
</dbReference>
<feature type="compositionally biased region" description="Polar residues" evidence="2">
    <location>
        <begin position="736"/>
        <end position="750"/>
    </location>
</feature>
<feature type="compositionally biased region" description="Low complexity" evidence="2">
    <location>
        <begin position="54"/>
        <end position="67"/>
    </location>
</feature>
<feature type="region of interest" description="Disordered" evidence="2">
    <location>
        <begin position="41"/>
        <end position="69"/>
    </location>
</feature>
<dbReference type="InterPro" id="IPR013087">
    <property type="entry name" value="Znf_C2H2_type"/>
</dbReference>
<feature type="compositionally biased region" description="Polar residues" evidence="2">
    <location>
        <begin position="769"/>
        <end position="791"/>
    </location>
</feature>
<feature type="domain" description="C2H2-type" evidence="3">
    <location>
        <begin position="79"/>
        <end position="106"/>
    </location>
</feature>
<evidence type="ECO:0000313" key="4">
    <source>
        <dbReference type="EMBL" id="KAK1765789.1"/>
    </source>
</evidence>
<dbReference type="GO" id="GO:0008270">
    <property type="term" value="F:zinc ion binding"/>
    <property type="evidence" value="ECO:0007669"/>
    <property type="project" value="UniProtKB-KW"/>
</dbReference>
<evidence type="ECO:0000256" key="2">
    <source>
        <dbReference type="SAM" id="MobiDB-lite"/>
    </source>
</evidence>
<feature type="compositionally biased region" description="Polar residues" evidence="2">
    <location>
        <begin position="334"/>
        <end position="343"/>
    </location>
</feature>
<feature type="region of interest" description="Disordered" evidence="2">
    <location>
        <begin position="880"/>
        <end position="919"/>
    </location>
</feature>
<proteinExistence type="predicted"/>
<feature type="compositionally biased region" description="Polar residues" evidence="2">
    <location>
        <begin position="572"/>
        <end position="587"/>
    </location>
</feature>
<dbReference type="SMART" id="SM00355">
    <property type="entry name" value="ZnF_C2H2"/>
    <property type="match status" value="4"/>
</dbReference>
<keyword evidence="1" id="KW-0479">Metal-binding</keyword>
<feature type="region of interest" description="Disordered" evidence="2">
    <location>
        <begin position="332"/>
        <end position="440"/>
    </location>
</feature>
<feature type="region of interest" description="Disordered" evidence="2">
    <location>
        <begin position="681"/>
        <end position="801"/>
    </location>
</feature>
<dbReference type="Proteomes" id="UP001244011">
    <property type="component" value="Unassembled WGS sequence"/>
</dbReference>
<dbReference type="PROSITE" id="PS50157">
    <property type="entry name" value="ZINC_FINGER_C2H2_2"/>
    <property type="match status" value="1"/>
</dbReference>
<accession>A0AAJ0BWJ8</accession>
<dbReference type="EMBL" id="MU839014">
    <property type="protein sequence ID" value="KAK1765789.1"/>
    <property type="molecule type" value="Genomic_DNA"/>
</dbReference>
<comment type="caution">
    <text evidence="4">The sequence shown here is derived from an EMBL/GenBank/DDBJ whole genome shotgun (WGS) entry which is preliminary data.</text>
</comment>
<evidence type="ECO:0000313" key="5">
    <source>
        <dbReference type="Proteomes" id="UP001244011"/>
    </source>
</evidence>
<keyword evidence="5" id="KW-1185">Reference proteome</keyword>
<keyword evidence="1" id="KW-0863">Zinc-finger</keyword>
<evidence type="ECO:0000256" key="1">
    <source>
        <dbReference type="PROSITE-ProRule" id="PRU00042"/>
    </source>
</evidence>
<feature type="compositionally biased region" description="Polar residues" evidence="2">
    <location>
        <begin position="377"/>
        <end position="398"/>
    </location>
</feature>
<dbReference type="PROSITE" id="PS00028">
    <property type="entry name" value="ZINC_FINGER_C2H2_1"/>
    <property type="match status" value="1"/>
</dbReference>
<dbReference type="AlphaFoldDB" id="A0AAJ0BWJ8"/>
<protein>
    <recommendedName>
        <fullName evidence="3">C2H2-type domain-containing protein</fullName>
    </recommendedName>
</protein>
<feature type="region of interest" description="Disordered" evidence="2">
    <location>
        <begin position="557"/>
        <end position="610"/>
    </location>
</feature>